<dbReference type="GO" id="GO:0005783">
    <property type="term" value="C:endoplasmic reticulum"/>
    <property type="evidence" value="ECO:0007669"/>
    <property type="project" value="UniProtKB-SubCell"/>
</dbReference>
<evidence type="ECO:0000256" key="5">
    <source>
        <dbReference type="ARBA" id="ARBA00022824"/>
    </source>
</evidence>
<comment type="subcellular location">
    <subcellularLocation>
        <location evidence="2">Endoplasmic reticulum</location>
    </subcellularLocation>
    <subcellularLocation>
        <location evidence="3">Membrane</location>
    </subcellularLocation>
    <subcellularLocation>
        <location evidence="1">Mitochondrion</location>
    </subcellularLocation>
</comment>
<dbReference type="PANTHER" id="PTHR48182:SF2">
    <property type="entry name" value="PROTEIN SERAC1"/>
    <property type="match status" value="1"/>
</dbReference>
<evidence type="ECO:0000259" key="9">
    <source>
        <dbReference type="Pfam" id="PF05057"/>
    </source>
</evidence>
<evidence type="ECO:0000256" key="1">
    <source>
        <dbReference type="ARBA" id="ARBA00004173"/>
    </source>
</evidence>
<feature type="region of interest" description="Disordered" evidence="8">
    <location>
        <begin position="268"/>
        <end position="300"/>
    </location>
</feature>
<dbReference type="Gene3D" id="3.40.50.1820">
    <property type="entry name" value="alpha/beta hydrolase"/>
    <property type="match status" value="1"/>
</dbReference>
<dbReference type="RefSeq" id="XP_060370141.1">
    <property type="nucleotide sequence ID" value="XM_060503912.1"/>
</dbReference>
<dbReference type="AlphaFoldDB" id="A0AAD8XMI9"/>
<evidence type="ECO:0000256" key="3">
    <source>
        <dbReference type="ARBA" id="ARBA00004370"/>
    </source>
</evidence>
<comment type="caution">
    <text evidence="10">The sequence shown here is derived from an EMBL/GenBank/DDBJ whole genome shotgun (WGS) entry which is preliminary data.</text>
</comment>
<evidence type="ECO:0000256" key="4">
    <source>
        <dbReference type="ARBA" id="ARBA00007920"/>
    </source>
</evidence>
<protein>
    <recommendedName>
        <fullName evidence="9">DUF676 domain-containing protein</fullName>
    </recommendedName>
</protein>
<feature type="non-terminal residue" evidence="10">
    <location>
        <position position="300"/>
    </location>
</feature>
<feature type="compositionally biased region" description="Polar residues" evidence="8">
    <location>
        <begin position="289"/>
        <end position="300"/>
    </location>
</feature>
<dbReference type="GO" id="GO:0005739">
    <property type="term" value="C:mitochondrion"/>
    <property type="evidence" value="ECO:0007669"/>
    <property type="project" value="UniProtKB-SubCell"/>
</dbReference>
<evidence type="ECO:0000256" key="7">
    <source>
        <dbReference type="ARBA" id="ARBA00023136"/>
    </source>
</evidence>
<organism evidence="10 11">
    <name type="scientific">Glomerella acutata</name>
    <name type="common">Colletotrichum acutatum</name>
    <dbReference type="NCBI Taxonomy" id="27357"/>
    <lineage>
        <taxon>Eukaryota</taxon>
        <taxon>Fungi</taxon>
        <taxon>Dikarya</taxon>
        <taxon>Ascomycota</taxon>
        <taxon>Pezizomycotina</taxon>
        <taxon>Sordariomycetes</taxon>
        <taxon>Hypocreomycetidae</taxon>
        <taxon>Glomerellales</taxon>
        <taxon>Glomerellaceae</taxon>
        <taxon>Colletotrichum</taxon>
        <taxon>Colletotrichum acutatum species complex</taxon>
    </lineage>
</organism>
<dbReference type="GeneID" id="85387811"/>
<keyword evidence="11" id="KW-1185">Reference proteome</keyword>
<keyword evidence="5" id="KW-0256">Endoplasmic reticulum</keyword>
<evidence type="ECO:0000313" key="11">
    <source>
        <dbReference type="Proteomes" id="UP001244207"/>
    </source>
</evidence>
<dbReference type="InterPro" id="IPR052374">
    <property type="entry name" value="SERAC1"/>
</dbReference>
<dbReference type="GO" id="GO:0016020">
    <property type="term" value="C:membrane"/>
    <property type="evidence" value="ECO:0007669"/>
    <property type="project" value="UniProtKB-SubCell"/>
</dbReference>
<evidence type="ECO:0000256" key="2">
    <source>
        <dbReference type="ARBA" id="ARBA00004240"/>
    </source>
</evidence>
<dbReference type="Pfam" id="PF05057">
    <property type="entry name" value="DUF676"/>
    <property type="match status" value="1"/>
</dbReference>
<dbReference type="PANTHER" id="PTHR48182">
    <property type="entry name" value="PROTEIN SERAC1"/>
    <property type="match status" value="1"/>
</dbReference>
<gene>
    <name evidence="10" type="ORF">BDZ83DRAFT_567017</name>
</gene>
<dbReference type="Proteomes" id="UP001244207">
    <property type="component" value="Unassembled WGS sequence"/>
</dbReference>
<evidence type="ECO:0000256" key="8">
    <source>
        <dbReference type="SAM" id="MobiDB-lite"/>
    </source>
</evidence>
<name>A0AAD8XMI9_GLOAC</name>
<feature type="domain" description="DUF676" evidence="9">
    <location>
        <begin position="83"/>
        <end position="144"/>
    </location>
</feature>
<proteinExistence type="inferred from homology"/>
<evidence type="ECO:0000313" key="10">
    <source>
        <dbReference type="EMBL" id="KAK1730086.1"/>
    </source>
</evidence>
<reference evidence="10" key="1">
    <citation type="submission" date="2021-12" db="EMBL/GenBank/DDBJ databases">
        <title>Comparative genomics, transcriptomics and evolutionary studies reveal genomic signatures of adaptation to plant cell wall in hemibiotrophic fungi.</title>
        <authorList>
            <consortium name="DOE Joint Genome Institute"/>
            <person name="Baroncelli R."/>
            <person name="Diaz J.F."/>
            <person name="Benocci T."/>
            <person name="Peng M."/>
            <person name="Battaglia E."/>
            <person name="Haridas S."/>
            <person name="Andreopoulos W."/>
            <person name="Labutti K."/>
            <person name="Pangilinan J."/>
            <person name="Floch G.L."/>
            <person name="Makela M.R."/>
            <person name="Henrissat B."/>
            <person name="Grigoriev I.V."/>
            <person name="Crouch J.A."/>
            <person name="De Vries R.P."/>
            <person name="Sukno S.A."/>
            <person name="Thon M.R."/>
        </authorList>
    </citation>
    <scope>NUCLEOTIDE SEQUENCE</scope>
    <source>
        <strain evidence="10">CBS 112980</strain>
    </source>
</reference>
<dbReference type="EMBL" id="JAHMHS010000008">
    <property type="protein sequence ID" value="KAK1730086.1"/>
    <property type="molecule type" value="Genomic_DNA"/>
</dbReference>
<sequence length="300" mass="33488">IVFIHGLKGHREKTWTSDKASEPWPKALLPSEIPNARILAYGYDADVAKATEMVSVSRIRDHAATFLKRLTNFRDRTDSVGRSRFFNVLSLRVRIIFVCHSLGGLVCQAVRALARAYTREHLKEVLEATRGILFLGTPHHGSALAVWAERLGKSVGVLKQTNTEILGVLRPESEVLAEIQDNFHNMTQSQTQEGVGTIQITCFYEELPLPGIGLVVPQHSAIFPGKDAIGIHGTHHTMVKFSSLEDSGFIDVCDELRTWIKRFDRKVSVPQRQSMPPPAVEDQNEKRSTTPQKKTASKCT</sequence>
<dbReference type="SUPFAM" id="SSF53474">
    <property type="entry name" value="alpha/beta-Hydrolases"/>
    <property type="match status" value="1"/>
</dbReference>
<keyword evidence="6" id="KW-0496">Mitochondrion</keyword>
<accession>A0AAD8XMI9</accession>
<keyword evidence="7" id="KW-0472">Membrane</keyword>
<dbReference type="InterPro" id="IPR007751">
    <property type="entry name" value="DUF676_lipase-like"/>
</dbReference>
<evidence type="ECO:0000256" key="6">
    <source>
        <dbReference type="ARBA" id="ARBA00023128"/>
    </source>
</evidence>
<comment type="similarity">
    <text evidence="4">Belongs to the putative lipase ROG1 family.</text>
</comment>
<dbReference type="InterPro" id="IPR029058">
    <property type="entry name" value="AB_hydrolase_fold"/>
</dbReference>